<protein>
    <submittedName>
        <fullName evidence="2">Uncharacterized protein</fullName>
    </submittedName>
</protein>
<comment type="caution">
    <text evidence="2">The sequence shown here is derived from an EMBL/GenBank/DDBJ whole genome shotgun (WGS) entry which is preliminary data.</text>
</comment>
<evidence type="ECO:0000313" key="3">
    <source>
        <dbReference type="Proteomes" id="UP001596442"/>
    </source>
</evidence>
<dbReference type="RefSeq" id="WP_379779221.1">
    <property type="nucleotide sequence ID" value="NZ_JBHSWW010000022.1"/>
</dbReference>
<keyword evidence="1" id="KW-1133">Transmembrane helix</keyword>
<feature type="transmembrane region" description="Helical" evidence="1">
    <location>
        <begin position="53"/>
        <end position="74"/>
    </location>
</feature>
<feature type="transmembrane region" description="Helical" evidence="1">
    <location>
        <begin position="129"/>
        <end position="150"/>
    </location>
</feature>
<keyword evidence="1" id="KW-0812">Transmembrane</keyword>
<sequence length="152" mass="14856">MSSTPASDADGAAVDENDAHANERVFRLIGIGGGATSLVGFTAVGAIALESLAYGAVCGVFAGVGSALFLPWFLGLSAAQEAADGEISLSDAADGVPYSAQRGVFGLGLEIGAVVMIAVALTLDGADLLVGVPAALAVALAVYFVGSVALGR</sequence>
<dbReference type="EMBL" id="JBHSWW010000022">
    <property type="protein sequence ID" value="MFC6752480.1"/>
    <property type="molecule type" value="Genomic_DNA"/>
</dbReference>
<dbReference type="Proteomes" id="UP001596442">
    <property type="component" value="Unassembled WGS sequence"/>
</dbReference>
<organism evidence="2 3">
    <name type="scientific">Halorubrum tibetense</name>
    <dbReference type="NCBI Taxonomy" id="175631"/>
    <lineage>
        <taxon>Archaea</taxon>
        <taxon>Methanobacteriati</taxon>
        <taxon>Methanobacteriota</taxon>
        <taxon>Stenosarchaea group</taxon>
        <taxon>Halobacteria</taxon>
        <taxon>Halobacteriales</taxon>
        <taxon>Haloferacaceae</taxon>
        <taxon>Halorubrum</taxon>
    </lineage>
</organism>
<keyword evidence="3" id="KW-1185">Reference proteome</keyword>
<name>A0ABD5S7Q7_9EURY</name>
<evidence type="ECO:0000313" key="2">
    <source>
        <dbReference type="EMBL" id="MFC6752480.1"/>
    </source>
</evidence>
<dbReference type="AlphaFoldDB" id="A0ABD5S7Q7"/>
<feature type="transmembrane region" description="Helical" evidence="1">
    <location>
        <begin position="25"/>
        <end position="47"/>
    </location>
</feature>
<gene>
    <name evidence="2" type="ORF">ACFQEU_03200</name>
</gene>
<accession>A0ABD5S7Q7</accession>
<keyword evidence="1" id="KW-0472">Membrane</keyword>
<reference evidence="2 3" key="1">
    <citation type="journal article" date="2019" name="Int. J. Syst. Evol. Microbiol.">
        <title>The Global Catalogue of Microorganisms (GCM) 10K type strain sequencing project: providing services to taxonomists for standard genome sequencing and annotation.</title>
        <authorList>
            <consortium name="The Broad Institute Genomics Platform"/>
            <consortium name="The Broad Institute Genome Sequencing Center for Infectious Disease"/>
            <person name="Wu L."/>
            <person name="Ma J."/>
        </authorList>
    </citation>
    <scope>NUCLEOTIDE SEQUENCE [LARGE SCALE GENOMIC DNA]</scope>
    <source>
        <strain evidence="2 3">CGMCC 1.3239</strain>
    </source>
</reference>
<feature type="transmembrane region" description="Helical" evidence="1">
    <location>
        <begin position="104"/>
        <end position="123"/>
    </location>
</feature>
<proteinExistence type="predicted"/>
<evidence type="ECO:0000256" key="1">
    <source>
        <dbReference type="SAM" id="Phobius"/>
    </source>
</evidence>